<evidence type="ECO:0000313" key="4">
    <source>
        <dbReference type="Proteomes" id="UP001484535"/>
    </source>
</evidence>
<dbReference type="RefSeq" id="WP_346784239.1">
    <property type="nucleotide sequence ID" value="NZ_JBDLBR010000002.1"/>
</dbReference>
<feature type="domain" description="Transglycosylase SLT" evidence="2">
    <location>
        <begin position="27"/>
        <end position="73"/>
    </location>
</feature>
<dbReference type="EMBL" id="JBDLBR010000002">
    <property type="protein sequence ID" value="MEN7536790.1"/>
    <property type="molecule type" value="Genomic_DNA"/>
</dbReference>
<proteinExistence type="inferred from homology"/>
<evidence type="ECO:0000259" key="2">
    <source>
        <dbReference type="Pfam" id="PF01464"/>
    </source>
</evidence>
<dbReference type="Pfam" id="PF01464">
    <property type="entry name" value="SLT"/>
    <property type="match status" value="1"/>
</dbReference>
<dbReference type="Gene3D" id="1.10.530.10">
    <property type="match status" value="1"/>
</dbReference>
<organism evidence="3 4">
    <name type="scientific">Aurantiacibacter flavus</name>
    <dbReference type="NCBI Taxonomy" id="3145232"/>
    <lineage>
        <taxon>Bacteria</taxon>
        <taxon>Pseudomonadati</taxon>
        <taxon>Pseudomonadota</taxon>
        <taxon>Alphaproteobacteria</taxon>
        <taxon>Sphingomonadales</taxon>
        <taxon>Erythrobacteraceae</taxon>
        <taxon>Aurantiacibacter</taxon>
    </lineage>
</organism>
<accession>A0ABV0CVA2</accession>
<protein>
    <submittedName>
        <fullName evidence="3">Transglycosylase SLT domain-containing protein</fullName>
    </submittedName>
</protein>
<evidence type="ECO:0000256" key="1">
    <source>
        <dbReference type="ARBA" id="ARBA00009387"/>
    </source>
</evidence>
<comment type="caution">
    <text evidence="3">The sequence shown here is derived from an EMBL/GenBank/DDBJ whole genome shotgun (WGS) entry which is preliminary data.</text>
</comment>
<dbReference type="InterPro" id="IPR008258">
    <property type="entry name" value="Transglycosylase_SLT_dom_1"/>
</dbReference>
<comment type="similarity">
    <text evidence="1">Belongs to the virb1 family.</text>
</comment>
<dbReference type="Proteomes" id="UP001484535">
    <property type="component" value="Unassembled WGS sequence"/>
</dbReference>
<gene>
    <name evidence="3" type="ORF">ABDJ38_06360</name>
</gene>
<dbReference type="InterPro" id="IPR023346">
    <property type="entry name" value="Lysozyme-like_dom_sf"/>
</dbReference>
<reference evidence="3 4" key="1">
    <citation type="submission" date="2024-05" db="EMBL/GenBank/DDBJ databases">
        <authorList>
            <person name="Park S."/>
        </authorList>
    </citation>
    <scope>NUCLEOTIDE SEQUENCE [LARGE SCALE GENOMIC DNA]</scope>
    <source>
        <strain evidence="3 4">DGU5</strain>
    </source>
</reference>
<evidence type="ECO:0000313" key="3">
    <source>
        <dbReference type="EMBL" id="MEN7536790.1"/>
    </source>
</evidence>
<keyword evidence="4" id="KW-1185">Reference proteome</keyword>
<sequence>MSTIQRSGLQAAIAAPAPRNARVQAAIAEASTRTSIDFDYLMAQAQVESAMDPSAKARTSSAAGLYQFTNQTWLNTLDRHGSAHGLGWAADAISSTGGRARITDPSMASAIMELRYNPEAASLMAGELAGDNASYLQQTFGRTPDHTELYLAHFLGAAGAREFIAAHAADPGREAASMFPRAAGANRGVFYDNGRARSLGEVRDMFAAKLENAGSGQGGFGPLPSHAGGWGAPVMQTATAKAPAAPAARPSMAQVLTSTFGSDTNSGSAPAHVASAYSKIARFGL</sequence>
<name>A0ABV0CVA2_9SPHN</name>
<dbReference type="SUPFAM" id="SSF53955">
    <property type="entry name" value="Lysozyme-like"/>
    <property type="match status" value="1"/>
</dbReference>